<reference evidence="2" key="1">
    <citation type="submission" date="2022-08" db="UniProtKB">
        <authorList>
            <consortium name="EnsemblMetazoa"/>
        </authorList>
    </citation>
    <scope>IDENTIFICATION</scope>
    <source>
        <strain evidence="2">EBRO</strain>
    </source>
</reference>
<dbReference type="PANTHER" id="PTHR45786">
    <property type="entry name" value="DNA BINDING PROTEIN-LIKE"/>
    <property type="match status" value="1"/>
</dbReference>
<evidence type="ECO:0008006" key="3">
    <source>
        <dbReference type="Google" id="ProtNLM"/>
    </source>
</evidence>
<protein>
    <recommendedName>
        <fullName evidence="3">Helitron helicase-like domain-containing protein</fullName>
    </recommendedName>
</protein>
<dbReference type="STRING" id="41427.A0A182J957"/>
<accession>A0A182J957</accession>
<dbReference type="VEuPathDB" id="VectorBase:AATE013731"/>
<dbReference type="EnsemblMetazoa" id="AATE013731-RA">
    <property type="protein sequence ID" value="AATE013731-PA.1"/>
    <property type="gene ID" value="AATE013731"/>
</dbReference>
<feature type="compositionally biased region" description="Low complexity" evidence="1">
    <location>
        <begin position="108"/>
        <end position="123"/>
    </location>
</feature>
<sequence>MHLASERARRIQNNEATERRLERRRQGYAYCRAVETAEQGAQRLVAERARRARKRQQTTEATGQPQHEPKQALAAKPSRMSPETADQGTQRLAAEWARRARIRQQTTEAPGQPQHEPEQGPAAGPSRVQEPLVIPSPASASVEARPPETADQRAAAASPTVEHCGAQRWPTETSTICCNSFVVPVVLPAFEEPPTELFDRSAFMDNIRRYKHNSAFAFTLMGASVNAGDRVRQDETLLNGWRGPVLFRIQGNLSHRIGSLECPPDRKPAYAQLYYNDAQEEQQATFDARVNVRTNMFPQVELDSGIVAKIARILAEHLYWSNQLQSV</sequence>
<proteinExistence type="predicted"/>
<evidence type="ECO:0000256" key="1">
    <source>
        <dbReference type="SAM" id="MobiDB-lite"/>
    </source>
</evidence>
<feature type="region of interest" description="Disordered" evidence="1">
    <location>
        <begin position="36"/>
        <end position="92"/>
    </location>
</feature>
<evidence type="ECO:0000313" key="2">
    <source>
        <dbReference type="EnsemblMetazoa" id="AATE013731-PA.1"/>
    </source>
</evidence>
<feature type="region of interest" description="Disordered" evidence="1">
    <location>
        <begin position="1"/>
        <end position="22"/>
    </location>
</feature>
<organism evidence="2">
    <name type="scientific">Anopheles atroparvus</name>
    <name type="common">European mosquito</name>
    <dbReference type="NCBI Taxonomy" id="41427"/>
    <lineage>
        <taxon>Eukaryota</taxon>
        <taxon>Metazoa</taxon>
        <taxon>Ecdysozoa</taxon>
        <taxon>Arthropoda</taxon>
        <taxon>Hexapoda</taxon>
        <taxon>Insecta</taxon>
        <taxon>Pterygota</taxon>
        <taxon>Neoptera</taxon>
        <taxon>Endopterygota</taxon>
        <taxon>Diptera</taxon>
        <taxon>Nematocera</taxon>
        <taxon>Culicoidea</taxon>
        <taxon>Culicidae</taxon>
        <taxon>Anophelinae</taxon>
        <taxon>Anopheles</taxon>
    </lineage>
</organism>
<dbReference type="EMBL" id="AXCP01008098">
    <property type="status" value="NOT_ANNOTATED_CDS"/>
    <property type="molecule type" value="Genomic_DNA"/>
</dbReference>
<feature type="region of interest" description="Disordered" evidence="1">
    <location>
        <begin position="105"/>
        <end position="158"/>
    </location>
</feature>
<dbReference type="PANTHER" id="PTHR45786:SF74">
    <property type="entry name" value="ATP-DEPENDENT DNA HELICASE"/>
    <property type="match status" value="1"/>
</dbReference>
<name>A0A182J957_ANOAO</name>
<dbReference type="AlphaFoldDB" id="A0A182J957"/>